<organism evidence="1">
    <name type="scientific">marine metagenome</name>
    <dbReference type="NCBI Taxonomy" id="408172"/>
    <lineage>
        <taxon>unclassified sequences</taxon>
        <taxon>metagenomes</taxon>
        <taxon>ecological metagenomes</taxon>
    </lineage>
</organism>
<dbReference type="AlphaFoldDB" id="A0A382R5N7"/>
<dbReference type="EMBL" id="UINC01119318">
    <property type="protein sequence ID" value="SVC93053.1"/>
    <property type="molecule type" value="Genomic_DNA"/>
</dbReference>
<evidence type="ECO:0000313" key="1">
    <source>
        <dbReference type="EMBL" id="SVC93053.1"/>
    </source>
</evidence>
<protein>
    <submittedName>
        <fullName evidence="1">Uncharacterized protein</fullName>
    </submittedName>
</protein>
<name>A0A382R5N7_9ZZZZ</name>
<reference evidence="1" key="1">
    <citation type="submission" date="2018-05" db="EMBL/GenBank/DDBJ databases">
        <authorList>
            <person name="Lanie J.A."/>
            <person name="Ng W.-L."/>
            <person name="Kazmierczak K.M."/>
            <person name="Andrzejewski T.M."/>
            <person name="Davidsen T.M."/>
            <person name="Wayne K.J."/>
            <person name="Tettelin H."/>
            <person name="Glass J.I."/>
            <person name="Rusch D."/>
            <person name="Podicherti R."/>
            <person name="Tsui H.-C.T."/>
            <person name="Winkler M.E."/>
        </authorList>
    </citation>
    <scope>NUCLEOTIDE SEQUENCE</scope>
</reference>
<feature type="non-terminal residue" evidence="1">
    <location>
        <position position="1"/>
    </location>
</feature>
<proteinExistence type="predicted"/>
<accession>A0A382R5N7</accession>
<gene>
    <name evidence="1" type="ORF">METZ01_LOCUS345907</name>
</gene>
<sequence length="22" mass="2308">HTVALQSLVPTMLPSAEVNSVN</sequence>